<dbReference type="InterPro" id="IPR027806">
    <property type="entry name" value="HARBI1_dom"/>
</dbReference>
<dbReference type="EMBL" id="CAXITT010000464">
    <property type="protein sequence ID" value="CAL1541987.1"/>
    <property type="molecule type" value="Genomic_DNA"/>
</dbReference>
<keyword evidence="2" id="KW-0479">Metal-binding</keyword>
<feature type="domain" description="DDE Tnp4" evidence="3">
    <location>
        <begin position="5"/>
        <end position="82"/>
    </location>
</feature>
<comment type="caution">
    <text evidence="4">The sequence shown here is derived from an EMBL/GenBank/DDBJ whole genome shotgun (WGS) entry which is preliminary data.</text>
</comment>
<keyword evidence="5" id="KW-1185">Reference proteome</keyword>
<sequence length="91" mass="10561">LSAFLEPGDVIMADRGFTIEDNLLPMKVTLVIPPFLKNKKRLTPQEELKTKQIAKLGIHIERAIEAMKRYKILQYRVPLSIQYVFSQMVFV</sequence>
<evidence type="ECO:0000256" key="1">
    <source>
        <dbReference type="ARBA" id="ARBA00001968"/>
    </source>
</evidence>
<evidence type="ECO:0000313" key="4">
    <source>
        <dbReference type="EMBL" id="CAL1541987.1"/>
    </source>
</evidence>
<accession>A0AAV2I6Z5</accession>
<dbReference type="PANTHER" id="PTHR23080">
    <property type="entry name" value="THAP DOMAIN PROTEIN"/>
    <property type="match status" value="1"/>
</dbReference>
<organism evidence="4 5">
    <name type="scientific">Lymnaea stagnalis</name>
    <name type="common">Great pond snail</name>
    <name type="synonym">Helix stagnalis</name>
    <dbReference type="NCBI Taxonomy" id="6523"/>
    <lineage>
        <taxon>Eukaryota</taxon>
        <taxon>Metazoa</taxon>
        <taxon>Spiralia</taxon>
        <taxon>Lophotrochozoa</taxon>
        <taxon>Mollusca</taxon>
        <taxon>Gastropoda</taxon>
        <taxon>Heterobranchia</taxon>
        <taxon>Euthyneura</taxon>
        <taxon>Panpulmonata</taxon>
        <taxon>Hygrophila</taxon>
        <taxon>Lymnaeoidea</taxon>
        <taxon>Lymnaeidae</taxon>
        <taxon>Lymnaea</taxon>
    </lineage>
</organism>
<comment type="cofactor">
    <cofactor evidence="1">
        <name>a divalent metal cation</name>
        <dbReference type="ChEBI" id="CHEBI:60240"/>
    </cofactor>
</comment>
<proteinExistence type="predicted"/>
<reference evidence="4 5" key="1">
    <citation type="submission" date="2024-04" db="EMBL/GenBank/DDBJ databases">
        <authorList>
            <consortium name="Genoscope - CEA"/>
            <person name="William W."/>
        </authorList>
    </citation>
    <scope>NUCLEOTIDE SEQUENCE [LARGE SCALE GENOMIC DNA]</scope>
</reference>
<evidence type="ECO:0000313" key="5">
    <source>
        <dbReference type="Proteomes" id="UP001497497"/>
    </source>
</evidence>
<feature type="non-terminal residue" evidence="4">
    <location>
        <position position="91"/>
    </location>
</feature>
<dbReference type="Pfam" id="PF13359">
    <property type="entry name" value="DDE_Tnp_4"/>
    <property type="match status" value="1"/>
</dbReference>
<name>A0AAV2I6Z5_LYMST</name>
<dbReference type="Proteomes" id="UP001497497">
    <property type="component" value="Unassembled WGS sequence"/>
</dbReference>
<gene>
    <name evidence="4" type="ORF">GSLYS_00015593001</name>
</gene>
<feature type="non-terminal residue" evidence="4">
    <location>
        <position position="1"/>
    </location>
</feature>
<evidence type="ECO:0000259" key="3">
    <source>
        <dbReference type="Pfam" id="PF13359"/>
    </source>
</evidence>
<dbReference type="AlphaFoldDB" id="A0AAV2I6Z5"/>
<evidence type="ECO:0000256" key="2">
    <source>
        <dbReference type="ARBA" id="ARBA00022723"/>
    </source>
</evidence>
<protein>
    <recommendedName>
        <fullName evidence="3">DDE Tnp4 domain-containing protein</fullName>
    </recommendedName>
</protein>
<dbReference type="GO" id="GO:0046872">
    <property type="term" value="F:metal ion binding"/>
    <property type="evidence" value="ECO:0007669"/>
    <property type="project" value="UniProtKB-KW"/>
</dbReference>